<reference evidence="2 3" key="1">
    <citation type="submission" date="2016-10" db="EMBL/GenBank/DDBJ databases">
        <title>Genome sequence of the ascomycete fungus Penicillium subrubescens.</title>
        <authorList>
            <person name="De Vries R.P."/>
            <person name="Peng M."/>
            <person name="Dilokpimol A."/>
            <person name="Hilden K."/>
            <person name="Makela M.R."/>
            <person name="Grigoriev I."/>
            <person name="Riley R."/>
            <person name="Granchi Z."/>
        </authorList>
    </citation>
    <scope>NUCLEOTIDE SEQUENCE [LARGE SCALE GENOMIC DNA]</scope>
    <source>
        <strain evidence="2 3">CBS 132785</strain>
    </source>
</reference>
<dbReference type="EMBL" id="MNBE01000582">
    <property type="protein sequence ID" value="OKP07334.1"/>
    <property type="molecule type" value="Genomic_DNA"/>
</dbReference>
<evidence type="ECO:0000256" key="1">
    <source>
        <dbReference type="SAM" id="MobiDB-lite"/>
    </source>
</evidence>
<evidence type="ECO:0000313" key="3">
    <source>
        <dbReference type="Proteomes" id="UP000186955"/>
    </source>
</evidence>
<keyword evidence="3" id="KW-1185">Reference proteome</keyword>
<gene>
    <name evidence="2" type="ORF">PENSUB_5923</name>
</gene>
<dbReference type="AlphaFoldDB" id="A0A1Q5U4F0"/>
<proteinExistence type="predicted"/>
<comment type="caution">
    <text evidence="2">The sequence shown here is derived from an EMBL/GenBank/DDBJ whole genome shotgun (WGS) entry which is preliminary data.</text>
</comment>
<name>A0A1Q5U4F0_9EURO</name>
<feature type="region of interest" description="Disordered" evidence="1">
    <location>
        <begin position="108"/>
        <end position="129"/>
    </location>
</feature>
<protein>
    <submittedName>
        <fullName evidence="2">Uncharacterized protein</fullName>
    </submittedName>
</protein>
<organism evidence="2 3">
    <name type="scientific">Penicillium subrubescens</name>
    <dbReference type="NCBI Taxonomy" id="1316194"/>
    <lineage>
        <taxon>Eukaryota</taxon>
        <taxon>Fungi</taxon>
        <taxon>Dikarya</taxon>
        <taxon>Ascomycota</taxon>
        <taxon>Pezizomycotina</taxon>
        <taxon>Eurotiomycetes</taxon>
        <taxon>Eurotiomycetidae</taxon>
        <taxon>Eurotiales</taxon>
        <taxon>Aspergillaceae</taxon>
        <taxon>Penicillium</taxon>
    </lineage>
</organism>
<dbReference type="Proteomes" id="UP000186955">
    <property type="component" value="Unassembled WGS sequence"/>
</dbReference>
<evidence type="ECO:0000313" key="2">
    <source>
        <dbReference type="EMBL" id="OKP07334.1"/>
    </source>
</evidence>
<feature type="compositionally biased region" description="Polar residues" evidence="1">
    <location>
        <begin position="118"/>
        <end position="129"/>
    </location>
</feature>
<sequence length="129" mass="14194">MEEYDAVHAIFVLVPIDKRDGQRLPQILQRKCNGECFALRCLIYEPDDLTSLPAASDKNKLMEVLSTGENVMGDLNLYYHHAEEGTEMGALSGKQTAKEHEYGSQILAGDNWAPTSGAEKTSSVAATYN</sequence>
<accession>A0A1Q5U4F0</accession>